<dbReference type="EMBL" id="AFBI03000002">
    <property type="protein sequence ID" value="EJW04233.1"/>
    <property type="molecule type" value="Genomic_DNA"/>
</dbReference>
<comment type="caution">
    <text evidence="2">The sequence shown here is derived from an EMBL/GenBank/DDBJ whole genome shotgun (WGS) entry which is preliminary data.</text>
</comment>
<proteinExistence type="predicted"/>
<feature type="region of interest" description="Disordered" evidence="1">
    <location>
        <begin position="916"/>
        <end position="966"/>
    </location>
</feature>
<keyword evidence="3" id="KW-1185">Reference proteome</keyword>
<dbReference type="AlphaFoldDB" id="J8ZX28"/>
<name>J8ZX28_EDHAE</name>
<dbReference type="VEuPathDB" id="MicrosporidiaDB:EDEG_00149"/>
<organism evidence="2 3">
    <name type="scientific">Edhazardia aedis (strain USNM 41457)</name>
    <name type="common">Microsporidian parasite</name>
    <dbReference type="NCBI Taxonomy" id="1003232"/>
    <lineage>
        <taxon>Eukaryota</taxon>
        <taxon>Fungi</taxon>
        <taxon>Fungi incertae sedis</taxon>
        <taxon>Microsporidia</taxon>
        <taxon>Edhazardia</taxon>
    </lineage>
</organism>
<gene>
    <name evidence="2" type="ORF">EDEG_00149</name>
</gene>
<reference evidence="2 3" key="1">
    <citation type="submission" date="2011-08" db="EMBL/GenBank/DDBJ databases">
        <authorList>
            <person name="Liu Z.J."/>
            <person name="Shi F.L."/>
            <person name="Lu J.Q."/>
            <person name="Li M."/>
            <person name="Wang Z.L."/>
        </authorList>
    </citation>
    <scope>NUCLEOTIDE SEQUENCE [LARGE SCALE GENOMIC DNA]</scope>
    <source>
        <strain evidence="2 3">USNM 41457</strain>
    </source>
</reference>
<protein>
    <submittedName>
        <fullName evidence="2">Uncharacterized protein</fullName>
    </submittedName>
</protein>
<reference evidence="3" key="2">
    <citation type="submission" date="2015-07" db="EMBL/GenBank/DDBJ databases">
        <title>Contrasting host-pathogen interactions and genome evolution in two generalist and specialist microsporidian pathogens of mosquitoes.</title>
        <authorList>
            <consortium name="The Broad Institute Genomics Platform"/>
            <consortium name="The Broad Institute Genome Sequencing Center for Infectious Disease"/>
            <person name="Cuomo C.A."/>
            <person name="Sanscrainte N.D."/>
            <person name="Goldberg J.M."/>
            <person name="Heiman D."/>
            <person name="Young S."/>
            <person name="Zeng Q."/>
            <person name="Becnel J.J."/>
            <person name="Birren B.W."/>
        </authorList>
    </citation>
    <scope>NUCLEOTIDE SEQUENCE [LARGE SCALE GENOMIC DNA]</scope>
    <source>
        <strain evidence="3">USNM 41457</strain>
    </source>
</reference>
<feature type="compositionally biased region" description="Polar residues" evidence="1">
    <location>
        <begin position="916"/>
        <end position="925"/>
    </location>
</feature>
<evidence type="ECO:0000256" key="1">
    <source>
        <dbReference type="SAM" id="MobiDB-lite"/>
    </source>
</evidence>
<evidence type="ECO:0000313" key="2">
    <source>
        <dbReference type="EMBL" id="EJW04233.1"/>
    </source>
</evidence>
<evidence type="ECO:0000313" key="3">
    <source>
        <dbReference type="Proteomes" id="UP000003163"/>
    </source>
</evidence>
<sequence>MKLSVNDCNKLIKDLTKLQTQCKKKNPQLNDMSMLCINKLQALKDSSGADILRGDFLYILVPFLYAIEGNLFGKGGIVLLEDVHVILQSFLLSLNGDEFKNKEFFLNGLFDDCMVYDLSDVCSVTNSIDDNKEKNSINNIGENISASVGDNNNNNADVDNNSSNDNISTKELSMDDITLCKRKKEGKSLVKKYVGIFNKHPLCIPDEQQNNYELSTPSDILKFLIDTYLTILNTQTESDILIKVLQTLSSIIPLLYGKYLFKIFYNVVSIFDNNDRRLYSVMQAVVLQIVCGVFDRFEKLYKYFSFKDISSGENLFVDNAKIEHVPKFSKTGIVYANVNCVVGKINEAEKDHSEDNADYKTDINDKIDNILENEEIIIESNNFQNDDDSVRNFLIDSGVYVTQNETEGEEECVNVASCDNTSFSRELLLEQSSIKESDKLNEESNNNKLIKRIRTVSIDCTRMLKDIYKLLCQPISSEFSFITMISLDMLSYALKNREIFKNNHSREVLHKIPEQLYNIKRYVGREYMYLNYDNFSIKDDGDEEEQKDEVIDLDNSSYLSATVENSKSHNVLNSFNSLKGTMLNNYNDLCTLKFLQNRNIPLVFTISQSSYQKEHEFFRVESFNIEKDLISEKINKIFIKLIKEYDEFLHFELLEILKKEVSILADPKFIGHFDENVIKTLNNEDLHNILFVSICKFFSYENISATNKRNFLKSAFFYVKENKIDASSIFFEFFVVLFIDAFKLKIIQSDDNFSPECANNTSSKDFFCGIIPKCNNENEKINHRNDNELYVVCEKENSNETTSEPKNLFILIVNYLIPILMQKNDLKLLQVIIKDSCISEIIKIVISYKEFVTREWMVIFDEILDDNYYESTKSSHKHDKLDCENSDSNINVLMNVENPTHLFGCMISDSKNSSDNITNMNTKNSNIDDRNTKLLNDNNDSLDKNRIDNENNIQTAIEDESTRKNQ</sequence>
<dbReference type="HOGENOM" id="CLU_306537_0_0_1"/>
<dbReference type="Proteomes" id="UP000003163">
    <property type="component" value="Unassembled WGS sequence"/>
</dbReference>
<accession>J8ZX28</accession>
<dbReference type="InParanoid" id="J8ZX28"/>